<organism evidence="6">
    <name type="scientific">Cyprinus carpio</name>
    <name type="common">Common carp</name>
    <dbReference type="NCBI Taxonomy" id="7962"/>
    <lineage>
        <taxon>Eukaryota</taxon>
        <taxon>Metazoa</taxon>
        <taxon>Chordata</taxon>
        <taxon>Craniata</taxon>
        <taxon>Vertebrata</taxon>
        <taxon>Euteleostomi</taxon>
        <taxon>Actinopterygii</taxon>
        <taxon>Neopterygii</taxon>
        <taxon>Teleostei</taxon>
        <taxon>Ostariophysi</taxon>
        <taxon>Cypriniformes</taxon>
        <taxon>Cyprinidae</taxon>
        <taxon>Cyprininae</taxon>
        <taxon>Cyprinus</taxon>
    </lineage>
</organism>
<dbReference type="Proteomes" id="UP001155660">
    <property type="component" value="Chromosome A20"/>
</dbReference>
<dbReference type="CDD" id="cd00033">
    <property type="entry name" value="CCP"/>
    <property type="match status" value="1"/>
</dbReference>
<evidence type="ECO:0000259" key="5">
    <source>
        <dbReference type="PROSITE" id="PS50923"/>
    </source>
</evidence>
<keyword evidence="1" id="KW-0732">Signal</keyword>
<feature type="domain" description="Sushi" evidence="5">
    <location>
        <begin position="1"/>
        <end position="62"/>
    </location>
</feature>
<gene>
    <name evidence="6" type="primary">LOC122134306</name>
</gene>
<evidence type="ECO:0000256" key="2">
    <source>
        <dbReference type="ARBA" id="ARBA00022737"/>
    </source>
</evidence>
<keyword evidence="3" id="KW-1015">Disulfide bond</keyword>
<sequence>MVCPQLPEPINGHMNCSSEEPTFGTVCIFSCHKGHQLDDHSNEIVMCNYNGSWSGEVAVCQAYPDPSASLFEVTEGTLEVAGAIGGSSLGLVLWILKRLRRKANNFDLNSTSDTEDPPQFYTNSVDSLI</sequence>
<dbReference type="PROSITE" id="PS50923">
    <property type="entry name" value="SUSHI"/>
    <property type="match status" value="1"/>
</dbReference>
<dbReference type="PANTHER" id="PTHR45656">
    <property type="entry name" value="PROTEIN CBR-CLEC-78"/>
    <property type="match status" value="1"/>
</dbReference>
<evidence type="ECO:0000256" key="1">
    <source>
        <dbReference type="ARBA" id="ARBA00022729"/>
    </source>
</evidence>
<keyword evidence="2" id="KW-0677">Repeat</keyword>
<reference evidence="6" key="1">
    <citation type="submission" date="2025-08" db="UniProtKB">
        <authorList>
            <consortium name="RefSeq"/>
        </authorList>
    </citation>
    <scope>IDENTIFICATION</scope>
    <source>
        <tissue evidence="6">Muscle</tissue>
    </source>
</reference>
<dbReference type="GeneID" id="122134306"/>
<keyword evidence="4" id="KW-0768">Sushi</keyword>
<dbReference type="SMART" id="SM00032">
    <property type="entry name" value="CCP"/>
    <property type="match status" value="1"/>
</dbReference>
<accession>A0A9Q9Z8B2</accession>
<evidence type="ECO:0000256" key="3">
    <source>
        <dbReference type="ARBA" id="ARBA00023157"/>
    </source>
</evidence>
<evidence type="ECO:0000313" key="6">
    <source>
        <dbReference type="RefSeq" id="XP_042633870.1"/>
    </source>
</evidence>
<comment type="caution">
    <text evidence="4">Lacks conserved residue(s) required for the propagation of feature annotation.</text>
</comment>
<proteinExistence type="predicted"/>
<dbReference type="RefSeq" id="XP_042633870.1">
    <property type="nucleotide sequence ID" value="XM_042777936.1"/>
</dbReference>
<name>A0A9Q9Z8B2_CYPCA</name>
<evidence type="ECO:0000256" key="4">
    <source>
        <dbReference type="PROSITE-ProRule" id="PRU00302"/>
    </source>
</evidence>
<dbReference type="AlphaFoldDB" id="A0A9Q9Z8B2"/>
<dbReference type="PANTHER" id="PTHR45656:SF4">
    <property type="entry name" value="PROTEIN CBR-CLEC-78"/>
    <property type="match status" value="1"/>
</dbReference>
<dbReference type="KEGG" id="ccar:122134306"/>
<dbReference type="Pfam" id="PF00084">
    <property type="entry name" value="Sushi"/>
    <property type="match status" value="1"/>
</dbReference>
<dbReference type="InterPro" id="IPR051277">
    <property type="entry name" value="SEZ6_CSMD_C4BPB_Regulators"/>
</dbReference>
<dbReference type="InterPro" id="IPR000436">
    <property type="entry name" value="Sushi_SCR_CCP_dom"/>
</dbReference>
<protein>
    <submittedName>
        <fullName evidence="6">E-selectin-like</fullName>
    </submittedName>
</protein>